<dbReference type="InterPro" id="IPR036412">
    <property type="entry name" value="HAD-like_sf"/>
</dbReference>
<dbReference type="PANTHER" id="PTHR10000:SF25">
    <property type="entry name" value="PHOSPHATASE YKRA-RELATED"/>
    <property type="match status" value="1"/>
</dbReference>
<dbReference type="InterPro" id="IPR023214">
    <property type="entry name" value="HAD_sf"/>
</dbReference>
<dbReference type="NCBIfam" id="TIGR01484">
    <property type="entry name" value="HAD-SF-IIB"/>
    <property type="match status" value="1"/>
</dbReference>
<evidence type="ECO:0000313" key="2">
    <source>
        <dbReference type="Proteomes" id="UP000003891"/>
    </source>
</evidence>
<dbReference type="PATRIC" id="fig|743719.3.peg.4689"/>
<dbReference type="PROSITE" id="PS01228">
    <property type="entry name" value="COF_1"/>
    <property type="match status" value="1"/>
</dbReference>
<dbReference type="GO" id="GO:0005829">
    <property type="term" value="C:cytosol"/>
    <property type="evidence" value="ECO:0007669"/>
    <property type="project" value="TreeGrafter"/>
</dbReference>
<name>G4HKV3_9BACL</name>
<dbReference type="Proteomes" id="UP000003891">
    <property type="component" value="Unassembled WGS sequence"/>
</dbReference>
<dbReference type="STRING" id="743719.PaelaDRAFT_4614"/>
<gene>
    <name evidence="1" type="ORF">PaelaDRAFT_4614</name>
</gene>
<dbReference type="GO" id="GO:0000287">
    <property type="term" value="F:magnesium ion binding"/>
    <property type="evidence" value="ECO:0007669"/>
    <property type="project" value="TreeGrafter"/>
</dbReference>
<dbReference type="GO" id="GO:0016791">
    <property type="term" value="F:phosphatase activity"/>
    <property type="evidence" value="ECO:0007669"/>
    <property type="project" value="TreeGrafter"/>
</dbReference>
<proteinExistence type="predicted"/>
<dbReference type="PANTHER" id="PTHR10000">
    <property type="entry name" value="PHOSPHOSERINE PHOSPHATASE"/>
    <property type="match status" value="1"/>
</dbReference>
<dbReference type="Pfam" id="PF08282">
    <property type="entry name" value="Hydrolase_3"/>
    <property type="match status" value="1"/>
</dbReference>
<protein>
    <submittedName>
        <fullName evidence="1">Haloacid dehalogenase domain protein hydrolase type 3</fullName>
    </submittedName>
</protein>
<organism evidence="1 2">
    <name type="scientific">Paenibacillus lactis 154</name>
    <dbReference type="NCBI Taxonomy" id="743719"/>
    <lineage>
        <taxon>Bacteria</taxon>
        <taxon>Bacillati</taxon>
        <taxon>Bacillota</taxon>
        <taxon>Bacilli</taxon>
        <taxon>Bacillales</taxon>
        <taxon>Paenibacillaceae</taxon>
        <taxon>Paenibacillus</taxon>
    </lineage>
</organism>
<dbReference type="EMBL" id="AGIP01000012">
    <property type="protein sequence ID" value="EHB59643.1"/>
    <property type="molecule type" value="Genomic_DNA"/>
</dbReference>
<dbReference type="InterPro" id="IPR006379">
    <property type="entry name" value="HAD-SF_hydro_IIB"/>
</dbReference>
<dbReference type="Gene3D" id="3.40.50.1000">
    <property type="entry name" value="HAD superfamily/HAD-like"/>
    <property type="match status" value="1"/>
</dbReference>
<keyword evidence="1" id="KW-0378">Hydrolase</keyword>
<evidence type="ECO:0000313" key="1">
    <source>
        <dbReference type="EMBL" id="EHB59643.1"/>
    </source>
</evidence>
<dbReference type="eggNOG" id="COG0561">
    <property type="taxonomic scope" value="Bacteria"/>
</dbReference>
<dbReference type="SUPFAM" id="SSF56784">
    <property type="entry name" value="HAD-like"/>
    <property type="match status" value="1"/>
</dbReference>
<sequence>MTYKAVFFDIDGTLVNEEKEIPQDTIEAIAQLKESGIDVFIATGRAPYYFQHYAKPLGIDSFVSFNGSYVVYKGKVVHEHPIPEKTLELLESTALANNHPIVMQGAEAGYANYPTTRSIRSLPNRSMICVLRCPATEAATGRRRRCTKRCCIAKLTRNRCTRRPKLRSVT</sequence>
<dbReference type="AlphaFoldDB" id="G4HKV3"/>
<accession>G4HKV3</accession>
<reference evidence="1 2" key="1">
    <citation type="submission" date="2011-09" db="EMBL/GenBank/DDBJ databases">
        <title>The draft genome of Paenibacillus lactis 154.</title>
        <authorList>
            <consortium name="US DOE Joint Genome Institute (JGI-PGF)"/>
            <person name="Lucas S."/>
            <person name="Han J."/>
            <person name="Lapidus A."/>
            <person name="Cheng J.-F."/>
            <person name="Goodwin L."/>
            <person name="Pitluck S."/>
            <person name="Peters L."/>
            <person name="Land M.L."/>
            <person name="Hauser L."/>
            <person name="Siebers A."/>
            <person name="Thelen M."/>
            <person name="Hugenholtz P."/>
            <person name="Allgaier M."/>
            <person name="Woyke T.J."/>
        </authorList>
    </citation>
    <scope>NUCLEOTIDE SEQUENCE [LARGE SCALE GENOMIC DNA]</scope>
    <source>
        <strain evidence="1 2">154</strain>
    </source>
</reference>